<evidence type="ECO:0000313" key="2">
    <source>
        <dbReference type="EMBL" id="KJA16417.1"/>
    </source>
</evidence>
<evidence type="ECO:0000313" key="3">
    <source>
        <dbReference type="Proteomes" id="UP000054270"/>
    </source>
</evidence>
<feature type="region of interest" description="Disordered" evidence="1">
    <location>
        <begin position="482"/>
        <end position="583"/>
    </location>
</feature>
<protein>
    <submittedName>
        <fullName evidence="2">Uncharacterized protein</fullName>
    </submittedName>
</protein>
<organism evidence="2 3">
    <name type="scientific">Hypholoma sublateritium (strain FD-334 SS-4)</name>
    <dbReference type="NCBI Taxonomy" id="945553"/>
    <lineage>
        <taxon>Eukaryota</taxon>
        <taxon>Fungi</taxon>
        <taxon>Dikarya</taxon>
        <taxon>Basidiomycota</taxon>
        <taxon>Agaricomycotina</taxon>
        <taxon>Agaricomycetes</taxon>
        <taxon>Agaricomycetidae</taxon>
        <taxon>Agaricales</taxon>
        <taxon>Agaricineae</taxon>
        <taxon>Strophariaceae</taxon>
        <taxon>Hypholoma</taxon>
    </lineage>
</organism>
<feature type="region of interest" description="Disordered" evidence="1">
    <location>
        <begin position="123"/>
        <end position="187"/>
    </location>
</feature>
<gene>
    <name evidence="2" type="ORF">HYPSUDRAFT_291676</name>
</gene>
<feature type="compositionally biased region" description="Acidic residues" evidence="1">
    <location>
        <begin position="535"/>
        <end position="547"/>
    </location>
</feature>
<dbReference type="AlphaFoldDB" id="A0A0D2KP73"/>
<keyword evidence="3" id="KW-1185">Reference proteome</keyword>
<proteinExistence type="predicted"/>
<feature type="compositionally biased region" description="Low complexity" evidence="1">
    <location>
        <begin position="232"/>
        <end position="256"/>
    </location>
</feature>
<name>A0A0D2KP73_HYPSF</name>
<feature type="compositionally biased region" description="Basic and acidic residues" evidence="1">
    <location>
        <begin position="140"/>
        <end position="171"/>
    </location>
</feature>
<feature type="region of interest" description="Disordered" evidence="1">
    <location>
        <begin position="321"/>
        <end position="340"/>
    </location>
</feature>
<feature type="region of interest" description="Disordered" evidence="1">
    <location>
        <begin position="218"/>
        <end position="256"/>
    </location>
</feature>
<sequence>MESRCVVLCGGGFCADAFCQATPWVTADLPSPARFTAAATPPAQPITVDDKDSKDALTDIKFSWRFGLAHQLVRGVGLLLRGVGRSESRRRVLAAASTSASASSNARAGASASANVRGGVRQWGWRAQSPEDSVGVASAPERHRERDKGKAREVDRSRGKGKERVRDELPDAGHQQSSQQAKTLVRPFSKSARSLRALSPERWLAVRASSTSTGALPALAAGAGEARRTRKAPATTATTPASASSTSPSTSPSTATYTARTVAAAAARGAAHARAGVPETPIIIPSRRGSDAVRAISEPTSPTERRARFARLFNLAGWRTPRGTRAAGPGAGAGASGSAAATDGVPIGALAGLRSEEVLGRHFAGPASFLSQPGPAGAGAYDDEDDEARLTAAQRAASWGQGDTPEYAELASVQSVDPLDALPVAGAGGVFIGAGAGGGGGMPPVHAMMPDEEYARWGRPTVPLVYGAAEQAEDNLRFGQPAWHRSSSLDGSSEGGSGEVEPARRHVASGAYTVGGDTAGQRQGAWTHELGFREGEEECDEEHDGADDGSTREGGEEDDDDDSDDDDALIVRRYSSRRVLDAQ</sequence>
<dbReference type="EMBL" id="KN817621">
    <property type="protein sequence ID" value="KJA16417.1"/>
    <property type="molecule type" value="Genomic_DNA"/>
</dbReference>
<accession>A0A0D2KP73</accession>
<dbReference type="STRING" id="945553.A0A0D2KP73"/>
<reference evidence="3" key="1">
    <citation type="submission" date="2014-04" db="EMBL/GenBank/DDBJ databases">
        <title>Evolutionary Origins and Diversification of the Mycorrhizal Mutualists.</title>
        <authorList>
            <consortium name="DOE Joint Genome Institute"/>
            <consortium name="Mycorrhizal Genomics Consortium"/>
            <person name="Kohler A."/>
            <person name="Kuo A."/>
            <person name="Nagy L.G."/>
            <person name="Floudas D."/>
            <person name="Copeland A."/>
            <person name="Barry K.W."/>
            <person name="Cichocki N."/>
            <person name="Veneault-Fourrey C."/>
            <person name="LaButti K."/>
            <person name="Lindquist E.A."/>
            <person name="Lipzen A."/>
            <person name="Lundell T."/>
            <person name="Morin E."/>
            <person name="Murat C."/>
            <person name="Riley R."/>
            <person name="Ohm R."/>
            <person name="Sun H."/>
            <person name="Tunlid A."/>
            <person name="Henrissat B."/>
            <person name="Grigoriev I.V."/>
            <person name="Hibbett D.S."/>
            <person name="Martin F."/>
        </authorList>
    </citation>
    <scope>NUCLEOTIDE SEQUENCE [LARGE SCALE GENOMIC DNA]</scope>
    <source>
        <strain evidence="3">FD-334 SS-4</strain>
    </source>
</reference>
<dbReference type="Proteomes" id="UP000054270">
    <property type="component" value="Unassembled WGS sequence"/>
</dbReference>
<feature type="compositionally biased region" description="Acidic residues" evidence="1">
    <location>
        <begin position="555"/>
        <end position="568"/>
    </location>
</feature>
<evidence type="ECO:0000256" key="1">
    <source>
        <dbReference type="SAM" id="MobiDB-lite"/>
    </source>
</evidence>